<dbReference type="EMBL" id="MU001511">
    <property type="protein sequence ID" value="KAF2438861.1"/>
    <property type="molecule type" value="Genomic_DNA"/>
</dbReference>
<feature type="compositionally biased region" description="Basic residues" evidence="1">
    <location>
        <begin position="357"/>
        <end position="366"/>
    </location>
</feature>
<reference evidence="2" key="1">
    <citation type="journal article" date="2020" name="Stud. Mycol.">
        <title>101 Dothideomycetes genomes: a test case for predicting lifestyles and emergence of pathogens.</title>
        <authorList>
            <person name="Haridas S."/>
            <person name="Albert R."/>
            <person name="Binder M."/>
            <person name="Bloem J."/>
            <person name="Labutti K."/>
            <person name="Salamov A."/>
            <person name="Andreopoulos B."/>
            <person name="Baker S."/>
            <person name="Barry K."/>
            <person name="Bills G."/>
            <person name="Bluhm B."/>
            <person name="Cannon C."/>
            <person name="Castanera R."/>
            <person name="Culley D."/>
            <person name="Daum C."/>
            <person name="Ezra D."/>
            <person name="Gonzalez J."/>
            <person name="Henrissat B."/>
            <person name="Kuo A."/>
            <person name="Liang C."/>
            <person name="Lipzen A."/>
            <person name="Lutzoni F."/>
            <person name="Magnuson J."/>
            <person name="Mondo S."/>
            <person name="Nolan M."/>
            <person name="Ohm R."/>
            <person name="Pangilinan J."/>
            <person name="Park H.-J."/>
            <person name="Ramirez L."/>
            <person name="Alfaro M."/>
            <person name="Sun H."/>
            <person name="Tritt A."/>
            <person name="Yoshinaga Y."/>
            <person name="Zwiers L.-H."/>
            <person name="Turgeon B."/>
            <person name="Goodwin S."/>
            <person name="Spatafora J."/>
            <person name="Crous P."/>
            <person name="Grigoriev I."/>
        </authorList>
    </citation>
    <scope>NUCLEOTIDE SEQUENCE</scope>
    <source>
        <strain evidence="2">CBS 690.94</strain>
    </source>
</reference>
<organism evidence="2 3">
    <name type="scientific">Karstenula rhodostoma CBS 690.94</name>
    <dbReference type="NCBI Taxonomy" id="1392251"/>
    <lineage>
        <taxon>Eukaryota</taxon>
        <taxon>Fungi</taxon>
        <taxon>Dikarya</taxon>
        <taxon>Ascomycota</taxon>
        <taxon>Pezizomycotina</taxon>
        <taxon>Dothideomycetes</taxon>
        <taxon>Pleosporomycetidae</taxon>
        <taxon>Pleosporales</taxon>
        <taxon>Massarineae</taxon>
        <taxon>Didymosphaeriaceae</taxon>
        <taxon>Karstenula</taxon>
    </lineage>
</organism>
<evidence type="ECO:0000313" key="3">
    <source>
        <dbReference type="Proteomes" id="UP000799764"/>
    </source>
</evidence>
<proteinExistence type="predicted"/>
<dbReference type="AlphaFoldDB" id="A0A9P4U6J9"/>
<evidence type="ECO:0000313" key="2">
    <source>
        <dbReference type="EMBL" id="KAF2438861.1"/>
    </source>
</evidence>
<sequence length="381" mass="42793">MLSGTKLPASIESLAFIDCYDAAATPVTALKYDAGRALDQLLEEQKNTPGCKGLVEFVHIANICRDREGQATVDTEQLADFVSKQARLSVLCLHQDVPYNGTLAEFARPSLTTFSFRDGLHNVVYTELKRFAEQATKVKAWGGNWSSIALRNHSLRDNFGERAEALAELLKPMEDLDTVALFTSALSHGYGIHDKQAEELAVGRFLRIFDRAGSKIKWIHIVDRDIRNESTWWTKTFENGTTYRAVESKGLRTSLLAEEAVDLPHDVFETRWKLGADLVSTYCNYELDNLRELHVGPLQVADHTRTRLARREDEENITRMRKSYREQGCVRRGQKRGAGDTGSQDGGVASPRDKAKAFKRRKRTPRAKGATGIALCNGFWE</sequence>
<evidence type="ECO:0000256" key="1">
    <source>
        <dbReference type="SAM" id="MobiDB-lite"/>
    </source>
</evidence>
<dbReference type="OrthoDB" id="10482222at2759"/>
<dbReference type="Proteomes" id="UP000799764">
    <property type="component" value="Unassembled WGS sequence"/>
</dbReference>
<protein>
    <submittedName>
        <fullName evidence="2">Uncharacterized protein</fullName>
    </submittedName>
</protein>
<feature type="region of interest" description="Disordered" evidence="1">
    <location>
        <begin position="322"/>
        <end position="366"/>
    </location>
</feature>
<name>A0A9P4U6J9_9PLEO</name>
<keyword evidence="3" id="KW-1185">Reference proteome</keyword>
<comment type="caution">
    <text evidence="2">The sequence shown here is derived from an EMBL/GenBank/DDBJ whole genome shotgun (WGS) entry which is preliminary data.</text>
</comment>
<accession>A0A9P4U6J9</accession>
<gene>
    <name evidence="2" type="ORF">P171DRAFT_157613</name>
</gene>